<feature type="compositionally biased region" description="Basic and acidic residues" evidence="1">
    <location>
        <begin position="535"/>
        <end position="573"/>
    </location>
</feature>
<feature type="compositionally biased region" description="Polar residues" evidence="1">
    <location>
        <begin position="257"/>
        <end position="266"/>
    </location>
</feature>
<feature type="compositionally biased region" description="Basic and acidic residues" evidence="1">
    <location>
        <begin position="818"/>
        <end position="830"/>
    </location>
</feature>
<feature type="compositionally biased region" description="Basic and acidic residues" evidence="1">
    <location>
        <begin position="516"/>
        <end position="526"/>
    </location>
</feature>
<feature type="compositionally biased region" description="Basic and acidic residues" evidence="1">
    <location>
        <begin position="462"/>
        <end position="472"/>
    </location>
</feature>
<feature type="compositionally biased region" description="Low complexity" evidence="1">
    <location>
        <begin position="450"/>
        <end position="460"/>
    </location>
</feature>
<feature type="compositionally biased region" description="Pro residues" evidence="1">
    <location>
        <begin position="436"/>
        <end position="449"/>
    </location>
</feature>
<feature type="compositionally biased region" description="Low complexity" evidence="1">
    <location>
        <begin position="802"/>
        <end position="814"/>
    </location>
</feature>
<feature type="compositionally biased region" description="Pro residues" evidence="1">
    <location>
        <begin position="944"/>
        <end position="956"/>
    </location>
</feature>
<evidence type="ECO:0000313" key="2">
    <source>
        <dbReference type="EMBL" id="KAF5391906.1"/>
    </source>
</evidence>
<feature type="compositionally biased region" description="Basic and acidic residues" evidence="1">
    <location>
        <begin position="735"/>
        <end position="753"/>
    </location>
</feature>
<sequence length="1036" mass="114867">MSARQNFTSYHHNYNPQNRTSRERPHLNRNGKRIHRDRTVTTLTGQGEDDSEFFSAHRNLAGEQANQSQNFPNLSPAISTPSSANFNQFEPLLMPPTANFPFNGFVAPMNPNTNVQLAQPGPNSQAFLRGNSHPHLQHQSMLPLGKNDLEILENLKDRIKKGQHEFFRATPTPAALASLYLGPNGIVEQQIVTITESDPHAQQALGYEALHLNVNDAHRMIKRASSSTPVSDNSSKMASVQEIKENGSKSMTDVVLNGSTNNSNPSLPAKPAAGTTSANGIKDERPLGRETYPLPTPAIPQSALGAPKYYDPRDTRESRDSKDTRDDREADNHSTGFNNPRRGPSGAEYASIRYGPIRDIRDAREDRDRDRKRSDSSHYEPSYRREEYPPPPPLPPPSIDEYRRPSLPPANERDRFYPPSSTITQNGDDRDRYDRIPPPPPTPPLPPPASSYSVPSSSSSYDRYKPAYDDSRQPSSYPAPSNAPSAGHQRLATHSSRYNENRQAIGESPVAAAAAAEREAREREKQAGLTSARPRALDDRSRATSVVDDREYRDREYRDRDNKSTPPKLEERISGVLPNNRGPSLQERLAHPPADGPQSASSRLSLEERLGPSTPAVLHPLPSSNATATSASPAKGPVDSTSSSSVMPSSIGSSVTITPASASIAAGSGMPSIPPKNYNRAPSLTREDRDRDERRESLPIEAESRYSRYPSPTLSERERRRVYPSPPSAHPVPYDNRDRDHRRAISEDRRRDWPEEDSYYRPSSSSASRVPLMSGSVYPPPSPYNRDPRPMVLRTDHERRISSSSASATITTPPRGGGIDDRDRSYRPTDLRYPPSSVGLNPSSAAPAQVYSRVRPRSPSPNTTGPGSGSASGQATARRRPISPPASTNPATTSTNYSQHPGSYSNANPSTRRLADYPLSSHLPPPVGLPSTARDTRDSRDAYYPPPAPREYPPPATYDRPRSPVRSSVAYGGGYSRDMRDPRDARDIRDQRDSRDIRDHRDVREIRDPRDIRDLRDLRDPRDDGRRYMPPPPLPR</sequence>
<feature type="compositionally biased region" description="Low complexity" evidence="1">
    <location>
        <begin position="474"/>
        <end position="486"/>
    </location>
</feature>
<proteinExistence type="predicted"/>
<organism evidence="2 3">
    <name type="scientific">Collybiopsis confluens</name>
    <dbReference type="NCBI Taxonomy" id="2823264"/>
    <lineage>
        <taxon>Eukaryota</taxon>
        <taxon>Fungi</taxon>
        <taxon>Dikarya</taxon>
        <taxon>Basidiomycota</taxon>
        <taxon>Agaricomycotina</taxon>
        <taxon>Agaricomycetes</taxon>
        <taxon>Agaricomycetidae</taxon>
        <taxon>Agaricales</taxon>
        <taxon>Marasmiineae</taxon>
        <taxon>Omphalotaceae</taxon>
        <taxon>Collybiopsis</taxon>
    </lineage>
</organism>
<feature type="compositionally biased region" description="Basic residues" evidence="1">
    <location>
        <begin position="27"/>
        <end position="36"/>
    </location>
</feature>
<feature type="compositionally biased region" description="Polar residues" evidence="1">
    <location>
        <begin position="860"/>
        <end position="875"/>
    </location>
</feature>
<feature type="compositionally biased region" description="Polar residues" evidence="1">
    <location>
        <begin position="492"/>
        <end position="502"/>
    </location>
</feature>
<protein>
    <submittedName>
        <fullName evidence="2">Uncharacterized protein</fullName>
    </submittedName>
</protein>
<feature type="compositionally biased region" description="Basic and acidic residues" evidence="1">
    <location>
        <begin position="977"/>
        <end position="1027"/>
    </location>
</feature>
<feature type="compositionally biased region" description="Low complexity" evidence="1">
    <location>
        <begin position="760"/>
        <end position="769"/>
    </location>
</feature>
<feature type="compositionally biased region" description="Polar residues" evidence="1">
    <location>
        <begin position="897"/>
        <end position="911"/>
    </location>
</feature>
<evidence type="ECO:0000313" key="3">
    <source>
        <dbReference type="Proteomes" id="UP000518752"/>
    </source>
</evidence>
<comment type="caution">
    <text evidence="2">The sequence shown here is derived from an EMBL/GenBank/DDBJ whole genome shotgun (WGS) entry which is preliminary data.</text>
</comment>
<feature type="compositionally biased region" description="Low complexity" evidence="1">
    <location>
        <begin position="622"/>
        <end position="654"/>
    </location>
</feature>
<evidence type="ECO:0000256" key="1">
    <source>
        <dbReference type="SAM" id="MobiDB-lite"/>
    </source>
</evidence>
<feature type="compositionally biased region" description="Basic and acidic residues" evidence="1">
    <location>
        <begin position="786"/>
        <end position="801"/>
    </location>
</feature>
<feature type="compositionally biased region" description="Low complexity" evidence="1">
    <location>
        <begin position="885"/>
        <end position="896"/>
    </location>
</feature>
<name>A0A8H5HYJ2_9AGAR</name>
<accession>A0A8H5HYJ2</accession>
<dbReference type="EMBL" id="JAACJN010000008">
    <property type="protein sequence ID" value="KAF5391906.1"/>
    <property type="molecule type" value="Genomic_DNA"/>
</dbReference>
<gene>
    <name evidence="2" type="ORF">D9757_001742</name>
</gene>
<dbReference type="Proteomes" id="UP000518752">
    <property type="component" value="Unassembled WGS sequence"/>
</dbReference>
<dbReference type="OrthoDB" id="3184410at2759"/>
<keyword evidence="3" id="KW-1185">Reference proteome</keyword>
<feature type="region of interest" description="Disordered" evidence="1">
    <location>
        <begin position="1"/>
        <end position="49"/>
    </location>
</feature>
<feature type="compositionally biased region" description="Pro residues" evidence="1">
    <location>
        <begin position="389"/>
        <end position="398"/>
    </location>
</feature>
<feature type="region of interest" description="Disordered" evidence="1">
    <location>
        <begin position="224"/>
        <end position="1036"/>
    </location>
</feature>
<feature type="compositionally biased region" description="Basic and acidic residues" evidence="1">
    <location>
        <begin position="356"/>
        <end position="388"/>
    </location>
</feature>
<dbReference type="AlphaFoldDB" id="A0A8H5HYJ2"/>
<feature type="compositionally biased region" description="Basic and acidic residues" evidence="1">
    <location>
        <begin position="685"/>
        <end position="706"/>
    </location>
</feature>
<feature type="compositionally biased region" description="Polar residues" evidence="1">
    <location>
        <begin position="224"/>
        <end position="238"/>
    </location>
</feature>
<reference evidence="2 3" key="1">
    <citation type="journal article" date="2020" name="ISME J.">
        <title>Uncovering the hidden diversity of litter-decomposition mechanisms in mushroom-forming fungi.</title>
        <authorList>
            <person name="Floudas D."/>
            <person name="Bentzer J."/>
            <person name="Ahren D."/>
            <person name="Johansson T."/>
            <person name="Persson P."/>
            <person name="Tunlid A."/>
        </authorList>
    </citation>
    <scope>NUCLEOTIDE SEQUENCE [LARGE SCALE GENOMIC DNA]</scope>
    <source>
        <strain evidence="2 3">CBS 406.79</strain>
    </source>
</reference>
<feature type="compositionally biased region" description="Polar residues" evidence="1">
    <location>
        <begin position="1"/>
        <end position="19"/>
    </location>
</feature>
<feature type="compositionally biased region" description="Basic and acidic residues" evidence="1">
    <location>
        <begin position="310"/>
        <end position="332"/>
    </location>
</feature>